<proteinExistence type="predicted"/>
<dbReference type="EMBL" id="CAJVCH010153282">
    <property type="protein sequence ID" value="CAG7727737.1"/>
    <property type="molecule type" value="Genomic_DNA"/>
</dbReference>
<name>A0A8J2JW61_9HEXA</name>
<sequence>MESFDVLNSHFIFVFTEDLPSISGKVTHLANSTRAFNYALFLFSSAFKTQAFVPSALKSRQIQKVYDIPNTLKDNQSSLIKSERLLNIDLQHEPVVVLVCPLCDPTGGHQKAPTALVFVIAEFLCFINATPEYETVFAEVNSADWKTPLADSTAAISMPLILDGGAINYRPTKLKFFLGITFVTALPKAMEYSTL</sequence>
<dbReference type="Proteomes" id="UP000708208">
    <property type="component" value="Unassembled WGS sequence"/>
</dbReference>
<gene>
    <name evidence="1" type="ORF">AFUS01_LOCUS16567</name>
</gene>
<reference evidence="1" key="1">
    <citation type="submission" date="2021-06" db="EMBL/GenBank/DDBJ databases">
        <authorList>
            <person name="Hodson N. C."/>
            <person name="Mongue J. A."/>
            <person name="Jaron S. K."/>
        </authorList>
    </citation>
    <scope>NUCLEOTIDE SEQUENCE</scope>
</reference>
<evidence type="ECO:0000313" key="1">
    <source>
        <dbReference type="EMBL" id="CAG7727737.1"/>
    </source>
</evidence>
<comment type="caution">
    <text evidence="1">The sequence shown here is derived from an EMBL/GenBank/DDBJ whole genome shotgun (WGS) entry which is preliminary data.</text>
</comment>
<organism evidence="1 2">
    <name type="scientific">Allacma fusca</name>
    <dbReference type="NCBI Taxonomy" id="39272"/>
    <lineage>
        <taxon>Eukaryota</taxon>
        <taxon>Metazoa</taxon>
        <taxon>Ecdysozoa</taxon>
        <taxon>Arthropoda</taxon>
        <taxon>Hexapoda</taxon>
        <taxon>Collembola</taxon>
        <taxon>Symphypleona</taxon>
        <taxon>Sminthuridae</taxon>
        <taxon>Allacma</taxon>
    </lineage>
</organism>
<keyword evidence="2" id="KW-1185">Reference proteome</keyword>
<feature type="non-terminal residue" evidence="1">
    <location>
        <position position="195"/>
    </location>
</feature>
<dbReference type="AlphaFoldDB" id="A0A8J2JW61"/>
<accession>A0A8J2JW61</accession>
<evidence type="ECO:0000313" key="2">
    <source>
        <dbReference type="Proteomes" id="UP000708208"/>
    </source>
</evidence>
<protein>
    <submittedName>
        <fullName evidence="1">Uncharacterized protein</fullName>
    </submittedName>
</protein>